<dbReference type="Proteomes" id="UP000030645">
    <property type="component" value="Unassembled WGS sequence"/>
</dbReference>
<gene>
    <name evidence="1" type="ORF">L484_006885</name>
</gene>
<dbReference type="EMBL" id="KE345782">
    <property type="protein sequence ID" value="EXC15621.1"/>
    <property type="molecule type" value="Genomic_DNA"/>
</dbReference>
<evidence type="ECO:0000313" key="1">
    <source>
        <dbReference type="EMBL" id="EXC15621.1"/>
    </source>
</evidence>
<evidence type="ECO:0008006" key="3">
    <source>
        <dbReference type="Google" id="ProtNLM"/>
    </source>
</evidence>
<dbReference type="STRING" id="981085.W9RWL0"/>
<organism evidence="1 2">
    <name type="scientific">Morus notabilis</name>
    <dbReference type="NCBI Taxonomy" id="981085"/>
    <lineage>
        <taxon>Eukaryota</taxon>
        <taxon>Viridiplantae</taxon>
        <taxon>Streptophyta</taxon>
        <taxon>Embryophyta</taxon>
        <taxon>Tracheophyta</taxon>
        <taxon>Spermatophyta</taxon>
        <taxon>Magnoliopsida</taxon>
        <taxon>eudicotyledons</taxon>
        <taxon>Gunneridae</taxon>
        <taxon>Pentapetalae</taxon>
        <taxon>rosids</taxon>
        <taxon>fabids</taxon>
        <taxon>Rosales</taxon>
        <taxon>Moraceae</taxon>
        <taxon>Moreae</taxon>
        <taxon>Morus</taxon>
    </lineage>
</organism>
<accession>W9RWL0</accession>
<sequence length="81" mass="9236">MLVAVGETHKRLRNAALSLVNITKSKPEFLCDIEKPAISILHSWKDKPQVFFSEEARKFTFNVIVKQVVGLTQRTTHNKNS</sequence>
<dbReference type="eggNOG" id="KOG0157">
    <property type="taxonomic scope" value="Eukaryota"/>
</dbReference>
<protein>
    <recommendedName>
        <fullName evidence="3">Phenylalanine N-monooxygenase</fullName>
    </recommendedName>
</protein>
<dbReference type="AlphaFoldDB" id="W9RWL0"/>
<name>W9RWL0_9ROSA</name>
<evidence type="ECO:0000313" key="2">
    <source>
        <dbReference type="Proteomes" id="UP000030645"/>
    </source>
</evidence>
<reference evidence="2" key="1">
    <citation type="submission" date="2013-01" db="EMBL/GenBank/DDBJ databases">
        <title>Draft Genome Sequence of a Mulberry Tree, Morus notabilis C.K. Schneid.</title>
        <authorList>
            <person name="He N."/>
            <person name="Zhao S."/>
        </authorList>
    </citation>
    <scope>NUCLEOTIDE SEQUENCE</scope>
</reference>
<keyword evidence="2" id="KW-1185">Reference proteome</keyword>
<proteinExistence type="predicted"/>